<gene>
    <name evidence="18" type="primary">asd</name>
    <name evidence="18" type="ORF">A357_0100</name>
</gene>
<evidence type="ECO:0000259" key="17">
    <source>
        <dbReference type="SMART" id="SM00859"/>
    </source>
</evidence>
<dbReference type="PANTHER" id="PTHR46278:SF4">
    <property type="entry name" value="ASPARTATE-SEMIALDEHYDE DEHYDROGENASE"/>
    <property type="match status" value="1"/>
</dbReference>
<dbReference type="AlphaFoldDB" id="J3TWI8"/>
<sequence length="341" mass="39512">MIKLGIIGWRGLVGSIFLNRIYSSNIIKYLEIFLFSTNKILNINANNTFNFNILINMKIIVCCQGSDLTKKILKLLICKNWKGYWVDASSYLRMNKNCILIFDPINKIDILKYIKKKKIYSGCNCTVSLCLLTFKNLLKLNLIDWIISTSYQAISGAGTKLINTLINNINNSRNLSKKLLILEKQTKHIFKNENPILFNLIPWIDKKVKFGQTKEEWKSSSEASKILNKKILIDSNCVRVSSLRCHSQFFTFKIKKNLSINNLYYIINNEYVKIIKNNEINSFKKLNPFFVSGKLNLFIGRIKKSLINNKIFNLFSVGDQLLWGAAEPLKRFLEILIEELI</sequence>
<reference evidence="18 19" key="1">
    <citation type="journal article" date="2012" name="Mol. Biol. Evol.">
        <title>Genome reduction and co-evolution between the primary and secondary bacterial symbionts of psyllids.</title>
        <authorList>
            <person name="Sloan D.B."/>
            <person name="Moran N.A."/>
        </authorList>
    </citation>
    <scope>NUCLEOTIDE SEQUENCE [LARGE SCALE GENOMIC DNA]</scope>
    <source>
        <strain evidence="18 19">PC</strain>
    </source>
</reference>
<comment type="function">
    <text evidence="1">Catalyzes the NADPH-dependent formation of L-aspartate-semialdehyde (L-ASA) by the reductive dephosphorylation of L-aspartyl-4-phosphate.</text>
</comment>
<comment type="pathway">
    <text evidence="3">Amino-acid biosynthesis; L-lysine biosynthesis via DAP pathway; (S)-tetrahydrodipicolinate from L-aspartate: step 2/4.</text>
</comment>
<keyword evidence="13" id="KW-0457">Lysine biosynthesis</keyword>
<dbReference type="Gene3D" id="3.40.50.720">
    <property type="entry name" value="NAD(P)-binding Rossmann-like Domain"/>
    <property type="match status" value="1"/>
</dbReference>
<dbReference type="EMBL" id="CP003545">
    <property type="protein sequence ID" value="AFP84310.1"/>
    <property type="molecule type" value="Genomic_DNA"/>
</dbReference>
<keyword evidence="11" id="KW-0220">Diaminopimelate biosynthesis</keyword>
<dbReference type="InterPro" id="IPR000534">
    <property type="entry name" value="Semialdehyde_DH_NAD-bd"/>
</dbReference>
<feature type="domain" description="Semialdehyde dehydrogenase NAD-binding" evidence="17">
    <location>
        <begin position="3"/>
        <end position="113"/>
    </location>
</feature>
<dbReference type="GO" id="GO:0009086">
    <property type="term" value="P:methionine biosynthetic process"/>
    <property type="evidence" value="ECO:0007669"/>
    <property type="project" value="UniProtKB-KW"/>
</dbReference>
<protein>
    <recommendedName>
        <fullName evidence="7">aspartate-semialdehyde dehydrogenase</fullName>
        <ecNumber evidence="7">1.2.1.11</ecNumber>
    </recommendedName>
</protein>
<keyword evidence="14" id="KW-0486">Methionine biosynthesis</keyword>
<dbReference type="UniPathway" id="UPA00051">
    <property type="reaction ID" value="UER00464"/>
</dbReference>
<dbReference type="GO" id="GO:0051287">
    <property type="term" value="F:NAD binding"/>
    <property type="evidence" value="ECO:0007669"/>
    <property type="project" value="InterPro"/>
</dbReference>
<evidence type="ECO:0000256" key="10">
    <source>
        <dbReference type="ARBA" id="ARBA00022857"/>
    </source>
</evidence>
<dbReference type="HOGENOM" id="CLU_066397_0_0_6"/>
<proteinExistence type="inferred from homology"/>
<evidence type="ECO:0000256" key="16">
    <source>
        <dbReference type="PIRSR" id="PIRSR000148-1"/>
    </source>
</evidence>
<dbReference type="SMART" id="SM00859">
    <property type="entry name" value="Semialdhyde_dh"/>
    <property type="match status" value="1"/>
</dbReference>
<dbReference type="EC" id="1.2.1.11" evidence="7"/>
<keyword evidence="9" id="KW-0791">Threonine biosynthesis</keyword>
<evidence type="ECO:0000256" key="7">
    <source>
        <dbReference type="ARBA" id="ARBA00013120"/>
    </source>
</evidence>
<dbReference type="UniPathway" id="UPA00034">
    <property type="reaction ID" value="UER00016"/>
</dbReference>
<dbReference type="RefSeq" id="WP_014887609.1">
    <property type="nucleotide sequence ID" value="NC_018418.1"/>
</dbReference>
<dbReference type="InterPro" id="IPR012280">
    <property type="entry name" value="Semialdhyde_DH_dimer_dom"/>
</dbReference>
<comment type="catalytic activity">
    <reaction evidence="15">
        <text>L-aspartate 4-semialdehyde + phosphate + NADP(+) = 4-phospho-L-aspartate + NADPH + H(+)</text>
        <dbReference type="Rhea" id="RHEA:24284"/>
        <dbReference type="ChEBI" id="CHEBI:15378"/>
        <dbReference type="ChEBI" id="CHEBI:43474"/>
        <dbReference type="ChEBI" id="CHEBI:57535"/>
        <dbReference type="ChEBI" id="CHEBI:57783"/>
        <dbReference type="ChEBI" id="CHEBI:58349"/>
        <dbReference type="ChEBI" id="CHEBI:537519"/>
        <dbReference type="EC" id="1.2.1.11"/>
    </reaction>
</comment>
<dbReference type="GO" id="GO:0046983">
    <property type="term" value="F:protein dimerization activity"/>
    <property type="evidence" value="ECO:0007669"/>
    <property type="project" value="InterPro"/>
</dbReference>
<dbReference type="GO" id="GO:0019877">
    <property type="term" value="P:diaminopimelate biosynthetic process"/>
    <property type="evidence" value="ECO:0007669"/>
    <property type="project" value="UniProtKB-KW"/>
</dbReference>
<accession>J3TWI8</accession>
<evidence type="ECO:0000256" key="3">
    <source>
        <dbReference type="ARBA" id="ARBA00005076"/>
    </source>
</evidence>
<dbReference type="Pfam" id="PF02774">
    <property type="entry name" value="Semialdhyde_dhC"/>
    <property type="match status" value="1"/>
</dbReference>
<evidence type="ECO:0000256" key="4">
    <source>
        <dbReference type="ARBA" id="ARBA00005097"/>
    </source>
</evidence>
<dbReference type="Pfam" id="PF01118">
    <property type="entry name" value="Semialdhyde_dh"/>
    <property type="match status" value="1"/>
</dbReference>
<dbReference type="PATRIC" id="fig|1202540.3.peg.85"/>
<comment type="pathway">
    <text evidence="2">Amino-acid biosynthesis; L-methionine biosynthesis via de novo pathway; L-homoserine from L-aspartate: step 2/3.</text>
</comment>
<evidence type="ECO:0000256" key="2">
    <source>
        <dbReference type="ARBA" id="ARBA00005021"/>
    </source>
</evidence>
<organism evidence="18 19">
    <name type="scientific">Candidatus Carsonella ruddii PC isolate NHV</name>
    <dbReference type="NCBI Taxonomy" id="1202540"/>
    <lineage>
        <taxon>Bacteria</taxon>
        <taxon>Pseudomonadati</taxon>
        <taxon>Pseudomonadota</taxon>
        <taxon>Gammaproteobacteria</taxon>
        <taxon>Oceanospirillales</taxon>
        <taxon>Halomonadaceae</taxon>
        <taxon>Zymobacter group</taxon>
        <taxon>Candidatus Carsonella</taxon>
    </lineage>
</organism>
<evidence type="ECO:0000256" key="9">
    <source>
        <dbReference type="ARBA" id="ARBA00022697"/>
    </source>
</evidence>
<feature type="active site" description="Acyl-thioester intermediate" evidence="16">
    <location>
        <position position="125"/>
    </location>
</feature>
<dbReference type="SUPFAM" id="SSF51735">
    <property type="entry name" value="NAD(P)-binding Rossmann-fold domains"/>
    <property type="match status" value="1"/>
</dbReference>
<dbReference type="UniPathway" id="UPA00050">
    <property type="reaction ID" value="UER00463"/>
</dbReference>
<evidence type="ECO:0000256" key="14">
    <source>
        <dbReference type="ARBA" id="ARBA00023167"/>
    </source>
</evidence>
<name>J3TWI8_CARRU</name>
<feature type="active site" description="Proton acceptor" evidence="16">
    <location>
        <position position="246"/>
    </location>
</feature>
<dbReference type="Gene3D" id="3.30.360.10">
    <property type="entry name" value="Dihydrodipicolinate Reductase, domain 2"/>
    <property type="match status" value="1"/>
</dbReference>
<evidence type="ECO:0000256" key="1">
    <source>
        <dbReference type="ARBA" id="ARBA00002492"/>
    </source>
</evidence>
<dbReference type="PIRSF" id="PIRSF000148">
    <property type="entry name" value="ASA_dh"/>
    <property type="match status" value="1"/>
</dbReference>
<dbReference type="InterPro" id="IPR000319">
    <property type="entry name" value="Asp-semialdehyde_DH_CS"/>
</dbReference>
<evidence type="ECO:0000256" key="12">
    <source>
        <dbReference type="ARBA" id="ARBA00023002"/>
    </source>
</evidence>
<dbReference type="OrthoDB" id="9022717at2"/>
<keyword evidence="10" id="KW-0521">NADP</keyword>
<keyword evidence="12" id="KW-0560">Oxidoreductase</keyword>
<dbReference type="PROSITE" id="PS01103">
    <property type="entry name" value="ASD"/>
    <property type="match status" value="1"/>
</dbReference>
<evidence type="ECO:0000313" key="18">
    <source>
        <dbReference type="EMBL" id="AFP84310.1"/>
    </source>
</evidence>
<dbReference type="PANTHER" id="PTHR46278">
    <property type="entry name" value="DEHYDROGENASE, PUTATIVE-RELATED"/>
    <property type="match status" value="1"/>
</dbReference>
<evidence type="ECO:0000256" key="6">
    <source>
        <dbReference type="ARBA" id="ARBA00011738"/>
    </source>
</evidence>
<evidence type="ECO:0000313" key="19">
    <source>
        <dbReference type="Proteomes" id="UP000003935"/>
    </source>
</evidence>
<dbReference type="KEGG" id="crv:A357_0100"/>
<comment type="subunit">
    <text evidence="6">Homodimer.</text>
</comment>
<dbReference type="NCBIfam" id="NF005144">
    <property type="entry name" value="PRK06598.1"/>
    <property type="match status" value="1"/>
</dbReference>
<dbReference type="GO" id="GO:0009089">
    <property type="term" value="P:lysine biosynthetic process via diaminopimelate"/>
    <property type="evidence" value="ECO:0007669"/>
    <property type="project" value="UniProtKB-UniPathway"/>
</dbReference>
<dbReference type="InterPro" id="IPR036291">
    <property type="entry name" value="NAD(P)-bd_dom_sf"/>
</dbReference>
<dbReference type="Proteomes" id="UP000003935">
    <property type="component" value="Chromosome"/>
</dbReference>
<evidence type="ECO:0000256" key="11">
    <source>
        <dbReference type="ARBA" id="ARBA00022915"/>
    </source>
</evidence>
<dbReference type="GO" id="GO:0009088">
    <property type="term" value="P:threonine biosynthetic process"/>
    <property type="evidence" value="ECO:0007669"/>
    <property type="project" value="UniProtKB-UniPathway"/>
</dbReference>
<evidence type="ECO:0000256" key="5">
    <source>
        <dbReference type="ARBA" id="ARBA00010584"/>
    </source>
</evidence>
<evidence type="ECO:0000256" key="13">
    <source>
        <dbReference type="ARBA" id="ARBA00023154"/>
    </source>
</evidence>
<keyword evidence="8" id="KW-0028">Amino-acid biosynthesis</keyword>
<evidence type="ECO:0000256" key="15">
    <source>
        <dbReference type="ARBA" id="ARBA00047891"/>
    </source>
</evidence>
<evidence type="ECO:0000256" key="8">
    <source>
        <dbReference type="ARBA" id="ARBA00022605"/>
    </source>
</evidence>
<dbReference type="GO" id="GO:0004073">
    <property type="term" value="F:aspartate-semialdehyde dehydrogenase activity"/>
    <property type="evidence" value="ECO:0007669"/>
    <property type="project" value="UniProtKB-EC"/>
</dbReference>
<comment type="pathway">
    <text evidence="4">Amino-acid biosynthesis; L-threonine biosynthesis; L-threonine from L-aspartate: step 2/5.</text>
</comment>
<dbReference type="SUPFAM" id="SSF55347">
    <property type="entry name" value="Glyceraldehyde-3-phosphate dehydrogenase-like, C-terminal domain"/>
    <property type="match status" value="1"/>
</dbReference>
<comment type="similarity">
    <text evidence="5">Belongs to the aspartate-semialdehyde dehydrogenase family.</text>
</comment>
<dbReference type="STRING" id="1202540.A357_0100"/>
<dbReference type="GO" id="GO:0050661">
    <property type="term" value="F:NADP binding"/>
    <property type="evidence" value="ECO:0007669"/>
    <property type="project" value="InterPro"/>
</dbReference>